<feature type="chain" id="PRO_5031512530" evidence="12">
    <location>
        <begin position="22"/>
        <end position="378"/>
    </location>
</feature>
<dbReference type="SUPFAM" id="SSF56935">
    <property type="entry name" value="Porins"/>
    <property type="match status" value="1"/>
</dbReference>
<evidence type="ECO:0000256" key="4">
    <source>
        <dbReference type="ARBA" id="ARBA00022452"/>
    </source>
</evidence>
<dbReference type="CDD" id="cd00342">
    <property type="entry name" value="gram_neg_porins"/>
    <property type="match status" value="1"/>
</dbReference>
<evidence type="ECO:0000256" key="6">
    <source>
        <dbReference type="ARBA" id="ARBA00022729"/>
    </source>
</evidence>
<keyword evidence="3 11" id="KW-0813">Transport</keyword>
<dbReference type="GO" id="GO:0015288">
    <property type="term" value="F:porin activity"/>
    <property type="evidence" value="ECO:0007669"/>
    <property type="project" value="UniProtKB-KW"/>
</dbReference>
<dbReference type="GO" id="GO:0046930">
    <property type="term" value="C:pore complex"/>
    <property type="evidence" value="ECO:0007669"/>
    <property type="project" value="UniProtKB-KW"/>
</dbReference>
<dbReference type="EMBL" id="MW052059">
    <property type="protein sequence ID" value="QOW97162.1"/>
    <property type="molecule type" value="Genomic_DNA"/>
</dbReference>
<dbReference type="RefSeq" id="WP_033651922.1">
    <property type="nucleotide sequence ID" value="NZ_CAMIQF010000001.1"/>
</dbReference>
<accession>A0A7S6YL98</accession>
<evidence type="ECO:0000256" key="1">
    <source>
        <dbReference type="ARBA" id="ARBA00004571"/>
    </source>
</evidence>
<comment type="subunit">
    <text evidence="11">Homotrimer.</text>
</comment>
<keyword evidence="7 11" id="KW-0406">Ion transport</keyword>
<dbReference type="PRINTS" id="PR00182">
    <property type="entry name" value="ECOLNEIPORIN"/>
</dbReference>
<evidence type="ECO:0000256" key="12">
    <source>
        <dbReference type="SAM" id="SignalP"/>
    </source>
</evidence>
<evidence type="ECO:0000256" key="8">
    <source>
        <dbReference type="ARBA" id="ARBA00023114"/>
    </source>
</evidence>
<organism evidence="13">
    <name type="scientific">Serratia marcescens</name>
    <dbReference type="NCBI Taxonomy" id="615"/>
    <lineage>
        <taxon>Bacteria</taxon>
        <taxon>Pseudomonadati</taxon>
        <taxon>Pseudomonadota</taxon>
        <taxon>Gammaproteobacteria</taxon>
        <taxon>Enterobacterales</taxon>
        <taxon>Yersiniaceae</taxon>
        <taxon>Serratia</taxon>
    </lineage>
</organism>
<dbReference type="PANTHER" id="PTHR34501:SF1">
    <property type="entry name" value="OUTER MEMBRANE PORIN C"/>
    <property type="match status" value="1"/>
</dbReference>
<dbReference type="InterPro" id="IPR013793">
    <property type="entry name" value="Porin_Gram-ve_CS"/>
</dbReference>
<dbReference type="PANTHER" id="PTHR34501">
    <property type="entry name" value="PROTEIN YDDL-RELATED"/>
    <property type="match status" value="1"/>
</dbReference>
<keyword evidence="4" id="KW-1134">Transmembrane beta strand</keyword>
<dbReference type="InterPro" id="IPR001897">
    <property type="entry name" value="Porin_gammaproteobac"/>
</dbReference>
<protein>
    <submittedName>
        <fullName evidence="13">Orf16</fullName>
    </submittedName>
</protein>
<dbReference type="PRINTS" id="PR00183">
    <property type="entry name" value="ECOLIPORIN"/>
</dbReference>
<evidence type="ECO:0000256" key="3">
    <source>
        <dbReference type="ARBA" id="ARBA00022448"/>
    </source>
</evidence>
<feature type="signal peptide" evidence="12">
    <location>
        <begin position="1"/>
        <end position="21"/>
    </location>
</feature>
<dbReference type="GO" id="GO:0034220">
    <property type="term" value="P:monoatomic ion transmembrane transport"/>
    <property type="evidence" value="ECO:0007669"/>
    <property type="project" value="InterPro"/>
</dbReference>
<dbReference type="NCBIfam" id="NF007841">
    <property type="entry name" value="PRK10554.1"/>
    <property type="match status" value="1"/>
</dbReference>
<keyword evidence="9 11" id="KW-0472">Membrane</keyword>
<dbReference type="GO" id="GO:0009279">
    <property type="term" value="C:cell outer membrane"/>
    <property type="evidence" value="ECO:0007669"/>
    <property type="project" value="UniProtKB-SubCell"/>
</dbReference>
<dbReference type="PROSITE" id="PS00576">
    <property type="entry name" value="GRAM_NEG_PORIN"/>
    <property type="match status" value="1"/>
</dbReference>
<reference evidence="13" key="1">
    <citation type="submission" date="2020-09" db="EMBL/GenBank/DDBJ databases">
        <authorList>
            <person name="Eze J.U."/>
            <person name="Rahube T.O."/>
        </authorList>
    </citation>
    <scope>NUCLEOTIDE SEQUENCE</scope>
    <source>
        <strain evidence="13">DM6</strain>
    </source>
</reference>
<evidence type="ECO:0000256" key="7">
    <source>
        <dbReference type="ARBA" id="ARBA00023065"/>
    </source>
</evidence>
<evidence type="ECO:0000256" key="2">
    <source>
        <dbReference type="ARBA" id="ARBA00007539"/>
    </source>
</evidence>
<comment type="similarity">
    <text evidence="2 11">Belongs to the Gram-negative porin family.</text>
</comment>
<comment type="subcellular location">
    <subcellularLocation>
        <location evidence="1 11">Cell outer membrane</location>
        <topology evidence="1 11">Multi-pass membrane protein</topology>
    </subcellularLocation>
</comment>
<dbReference type="AlphaFoldDB" id="A0A7S6YL98"/>
<dbReference type="InterPro" id="IPR023614">
    <property type="entry name" value="Porin_dom_sf"/>
</dbReference>
<dbReference type="InterPro" id="IPR033900">
    <property type="entry name" value="Gram_neg_porin_domain"/>
</dbReference>
<evidence type="ECO:0000256" key="10">
    <source>
        <dbReference type="ARBA" id="ARBA00023237"/>
    </source>
</evidence>
<dbReference type="InterPro" id="IPR001702">
    <property type="entry name" value="Porin_Gram-ve"/>
</dbReference>
<dbReference type="Gene3D" id="2.40.160.10">
    <property type="entry name" value="Porin"/>
    <property type="match status" value="1"/>
</dbReference>
<keyword evidence="6 12" id="KW-0732">Signal</keyword>
<keyword evidence="5 11" id="KW-0812">Transmembrane</keyword>
<evidence type="ECO:0000256" key="11">
    <source>
        <dbReference type="RuleBase" id="RU000469"/>
    </source>
</evidence>
<keyword evidence="10 11" id="KW-0998">Cell outer membrane</keyword>
<dbReference type="InterPro" id="IPR050298">
    <property type="entry name" value="Gram-neg_bact_OMP"/>
</dbReference>
<sequence>MKLRVLSLMVPALLVAGTAGAAEIYNKDGNKLDLYGKVDGLHYFSSNNGVDGDQSYMRFGLRGETQISDQLTGYGQWEYQANLNHAENQDNKNFTRYGFAGLKFGDYGSFDYGRNTGVLYDVAAYTDLQPEFDGMTYGADQFMFQRSSGLATYRNNDFFGLVDGLNFALQYQGKNGNGEETNNGRDVLGQNGEGYGMSMSYDMGYGISAAGAFFNSRRTSEQNGANGHQNIMGRGDKAEGYSGGLKYDANDVYLAVMFTQSYNAARFGSSAKDDGAYGYANKAQSFEAYAHYQFDFGLRPFVGYNQTKGKDLGRAGNGKDYGDQDLVKFVDLGATYFFNKNMSTYVDYKINLMDNNDFTDAAGINTDNVVAVGLVYQF</sequence>
<proteinExistence type="inferred from homology"/>
<evidence type="ECO:0000256" key="9">
    <source>
        <dbReference type="ARBA" id="ARBA00023136"/>
    </source>
</evidence>
<keyword evidence="8 11" id="KW-0626">Porin</keyword>
<evidence type="ECO:0000256" key="5">
    <source>
        <dbReference type="ARBA" id="ARBA00022692"/>
    </source>
</evidence>
<evidence type="ECO:0000313" key="13">
    <source>
        <dbReference type="EMBL" id="QOW97162.1"/>
    </source>
</evidence>
<name>A0A7S6YL98_SERMA</name>
<dbReference type="Pfam" id="PF00267">
    <property type="entry name" value="Porin_1"/>
    <property type="match status" value="1"/>
</dbReference>